<evidence type="ECO:0000256" key="1">
    <source>
        <dbReference type="ARBA" id="ARBA00023015"/>
    </source>
</evidence>
<gene>
    <name evidence="5" type="ORF">CEG14_04730</name>
</gene>
<dbReference type="SMART" id="SM00347">
    <property type="entry name" value="HTH_MARR"/>
    <property type="match status" value="1"/>
</dbReference>
<feature type="domain" description="HTH marR-type" evidence="4">
    <location>
        <begin position="23"/>
        <end position="155"/>
    </location>
</feature>
<evidence type="ECO:0000256" key="2">
    <source>
        <dbReference type="ARBA" id="ARBA00023125"/>
    </source>
</evidence>
<dbReference type="Gene3D" id="1.10.10.10">
    <property type="entry name" value="Winged helix-like DNA-binding domain superfamily/Winged helix DNA-binding domain"/>
    <property type="match status" value="1"/>
</dbReference>
<dbReference type="InterPro" id="IPR036388">
    <property type="entry name" value="WH-like_DNA-bd_sf"/>
</dbReference>
<dbReference type="InterPro" id="IPR000835">
    <property type="entry name" value="HTH_MarR-typ"/>
</dbReference>
<dbReference type="PANTHER" id="PTHR33164:SF64">
    <property type="entry name" value="TRANSCRIPTIONAL REGULATOR SLYA"/>
    <property type="match status" value="1"/>
</dbReference>
<dbReference type="Proteomes" id="UP000217005">
    <property type="component" value="Unassembled WGS sequence"/>
</dbReference>
<evidence type="ECO:0000313" key="6">
    <source>
        <dbReference type="Proteomes" id="UP000217005"/>
    </source>
</evidence>
<dbReference type="GO" id="GO:0003677">
    <property type="term" value="F:DNA binding"/>
    <property type="evidence" value="ECO:0007669"/>
    <property type="project" value="UniProtKB-KW"/>
</dbReference>
<dbReference type="OrthoDB" id="6454727at2"/>
<keyword evidence="3" id="KW-0804">Transcription</keyword>
<comment type="caution">
    <text evidence="5">The sequence shown here is derived from an EMBL/GenBank/DDBJ whole genome shotgun (WGS) entry which is preliminary data.</text>
</comment>
<dbReference type="PRINTS" id="PR00598">
    <property type="entry name" value="HTHMARR"/>
</dbReference>
<dbReference type="GO" id="GO:0003700">
    <property type="term" value="F:DNA-binding transcription factor activity"/>
    <property type="evidence" value="ECO:0007669"/>
    <property type="project" value="InterPro"/>
</dbReference>
<keyword evidence="1" id="KW-0805">Transcription regulation</keyword>
<dbReference type="InterPro" id="IPR039422">
    <property type="entry name" value="MarR/SlyA-like"/>
</dbReference>
<dbReference type="RefSeq" id="WP_094825168.1">
    <property type="nucleotide sequence ID" value="NZ_NEVL01000001.1"/>
</dbReference>
<accession>A0A261SUL0</accession>
<dbReference type="PANTHER" id="PTHR33164">
    <property type="entry name" value="TRANSCRIPTIONAL REGULATOR, MARR FAMILY"/>
    <property type="match status" value="1"/>
</dbReference>
<dbReference type="InterPro" id="IPR023187">
    <property type="entry name" value="Tscrpt_reg_MarR-type_CS"/>
</dbReference>
<dbReference type="EMBL" id="NEVL01000001">
    <property type="protein sequence ID" value="OZI41056.1"/>
    <property type="molecule type" value="Genomic_DNA"/>
</dbReference>
<name>A0A261SUL0_9BORD</name>
<dbReference type="PROSITE" id="PS01117">
    <property type="entry name" value="HTH_MARR_1"/>
    <property type="match status" value="1"/>
</dbReference>
<keyword evidence="2" id="KW-0238">DNA-binding</keyword>
<proteinExistence type="predicted"/>
<reference evidence="5 6" key="1">
    <citation type="submission" date="2017-05" db="EMBL/GenBank/DDBJ databases">
        <title>Complete and WGS of Bordetella genogroups.</title>
        <authorList>
            <person name="Spilker T."/>
            <person name="LiPuma J."/>
        </authorList>
    </citation>
    <scope>NUCLEOTIDE SEQUENCE [LARGE SCALE GENOMIC DNA]</scope>
    <source>
        <strain evidence="5 6">AU17610</strain>
    </source>
</reference>
<protein>
    <submittedName>
        <fullName evidence="5">MarR family transcriptional regulator</fullName>
    </submittedName>
</protein>
<sequence>MKKNIAFDSAPATDAGRAPRFVDNYLAYLLAQASHRISAEFHLQARAAGLSVTEWRVLASLEGSPGETIGALAAAALTKQPTLSKVVQRMEAEGLLARTGVRSDRRQTRVRITSKGHALVARLCDAALAHQEAVLRPFGHERAAQLMDMLRALMGLPLGAAEALEPEDDAED</sequence>
<dbReference type="GO" id="GO:0006950">
    <property type="term" value="P:response to stress"/>
    <property type="evidence" value="ECO:0007669"/>
    <property type="project" value="TreeGrafter"/>
</dbReference>
<dbReference type="AlphaFoldDB" id="A0A261SUL0"/>
<evidence type="ECO:0000256" key="3">
    <source>
        <dbReference type="ARBA" id="ARBA00023163"/>
    </source>
</evidence>
<organism evidence="5 6">
    <name type="scientific">Bordetella genomosp. 1</name>
    <dbReference type="NCBI Taxonomy" id="1395607"/>
    <lineage>
        <taxon>Bacteria</taxon>
        <taxon>Pseudomonadati</taxon>
        <taxon>Pseudomonadota</taxon>
        <taxon>Betaproteobacteria</taxon>
        <taxon>Burkholderiales</taxon>
        <taxon>Alcaligenaceae</taxon>
        <taxon>Bordetella</taxon>
    </lineage>
</organism>
<dbReference type="Pfam" id="PF12802">
    <property type="entry name" value="MarR_2"/>
    <property type="match status" value="1"/>
</dbReference>
<dbReference type="SUPFAM" id="SSF46785">
    <property type="entry name" value="Winged helix' DNA-binding domain"/>
    <property type="match status" value="1"/>
</dbReference>
<dbReference type="PROSITE" id="PS50995">
    <property type="entry name" value="HTH_MARR_2"/>
    <property type="match status" value="1"/>
</dbReference>
<evidence type="ECO:0000313" key="5">
    <source>
        <dbReference type="EMBL" id="OZI41056.1"/>
    </source>
</evidence>
<dbReference type="InterPro" id="IPR036390">
    <property type="entry name" value="WH_DNA-bd_sf"/>
</dbReference>
<evidence type="ECO:0000259" key="4">
    <source>
        <dbReference type="PROSITE" id="PS50995"/>
    </source>
</evidence>